<comment type="caution">
    <text evidence="9">The sequence shown here is derived from an EMBL/GenBank/DDBJ whole genome shotgun (WGS) entry which is preliminary data.</text>
</comment>
<dbReference type="GO" id="GO:0016020">
    <property type="term" value="C:membrane"/>
    <property type="evidence" value="ECO:0007669"/>
    <property type="project" value="UniProtKB-SubCell"/>
</dbReference>
<evidence type="ECO:0000259" key="8">
    <source>
        <dbReference type="Pfam" id="PF20684"/>
    </source>
</evidence>
<feature type="transmembrane region" description="Helical" evidence="7">
    <location>
        <begin position="25"/>
        <end position="45"/>
    </location>
</feature>
<feature type="domain" description="Rhodopsin" evidence="8">
    <location>
        <begin position="19"/>
        <end position="260"/>
    </location>
</feature>
<dbReference type="PANTHER" id="PTHR33048:SF157">
    <property type="entry name" value="INTEGRAL MEMBRANE PROTEIN"/>
    <property type="match status" value="1"/>
</dbReference>
<keyword evidence="4 7" id="KW-0472">Membrane</keyword>
<name>A0A395ITJ1_9HELO</name>
<evidence type="ECO:0000313" key="9">
    <source>
        <dbReference type="EMBL" id="RAL63625.1"/>
    </source>
</evidence>
<evidence type="ECO:0000256" key="7">
    <source>
        <dbReference type="SAM" id="Phobius"/>
    </source>
</evidence>
<feature type="transmembrane region" description="Helical" evidence="7">
    <location>
        <begin position="74"/>
        <end position="95"/>
    </location>
</feature>
<feature type="transmembrane region" description="Helical" evidence="7">
    <location>
        <begin position="235"/>
        <end position="256"/>
    </location>
</feature>
<dbReference type="InterPro" id="IPR049326">
    <property type="entry name" value="Rhodopsin_dom_fungi"/>
</dbReference>
<feature type="compositionally biased region" description="Polar residues" evidence="6">
    <location>
        <begin position="295"/>
        <end position="308"/>
    </location>
</feature>
<dbReference type="EMBL" id="QKRW01000018">
    <property type="protein sequence ID" value="RAL63625.1"/>
    <property type="molecule type" value="Genomic_DNA"/>
</dbReference>
<dbReference type="InterPro" id="IPR052337">
    <property type="entry name" value="SAT4-like"/>
</dbReference>
<evidence type="ECO:0000256" key="1">
    <source>
        <dbReference type="ARBA" id="ARBA00004141"/>
    </source>
</evidence>
<keyword evidence="2 7" id="KW-0812">Transmembrane</keyword>
<accession>A0A395ITJ1</accession>
<feature type="transmembrane region" description="Helical" evidence="7">
    <location>
        <begin position="162"/>
        <end position="181"/>
    </location>
</feature>
<sequence>MHHCCCLAISGTEGVQVSQVVTEDWLVMIALLLTIGMGAATIAGVKLHTLAYKTPPTTDPSRLYHVQMSAKIEWAVQLLGILELGLVKLSFAFFFRRIFSISKSNLFTHFNTALIIVLALWTTGYFLTFLFACKGHFAQWWAGIRTGRPICLSDVVFSEGLAISDFIIDMFIIIMPIPMVWRLHMTRSRKVLVTSVFALGTLAVISSIIRLSVFFDAKYAIERGGADNDLLITQIIFWTMIECSLGLIAACLPLLYGLARRSSIESVNSQRSNDSRHPATTSSYTATVLADKNRNGSTTSHTPIVSSNGEPLGLHNIPSHEPEAAHLAIRQGKSWNVEESDDYSGNP</sequence>
<dbReference type="Proteomes" id="UP000249056">
    <property type="component" value="Unassembled WGS sequence"/>
</dbReference>
<keyword evidence="3 7" id="KW-1133">Transmembrane helix</keyword>
<feature type="transmembrane region" description="Helical" evidence="7">
    <location>
        <begin position="107"/>
        <end position="132"/>
    </location>
</feature>
<gene>
    <name evidence="9" type="ORF">DID88_003669</name>
</gene>
<evidence type="ECO:0000256" key="6">
    <source>
        <dbReference type="SAM" id="MobiDB-lite"/>
    </source>
</evidence>
<keyword evidence="10" id="KW-1185">Reference proteome</keyword>
<comment type="similarity">
    <text evidence="5">Belongs to the SAT4 family.</text>
</comment>
<comment type="subcellular location">
    <subcellularLocation>
        <location evidence="1">Membrane</location>
        <topology evidence="1">Multi-pass membrane protein</topology>
    </subcellularLocation>
</comment>
<evidence type="ECO:0000256" key="4">
    <source>
        <dbReference type="ARBA" id="ARBA00023136"/>
    </source>
</evidence>
<dbReference type="Pfam" id="PF20684">
    <property type="entry name" value="Fung_rhodopsin"/>
    <property type="match status" value="1"/>
</dbReference>
<protein>
    <recommendedName>
        <fullName evidence="8">Rhodopsin domain-containing protein</fullName>
    </recommendedName>
</protein>
<dbReference type="PANTHER" id="PTHR33048">
    <property type="entry name" value="PTH11-LIKE INTEGRAL MEMBRANE PROTEIN (AFU_ORTHOLOGUE AFUA_5G11245)"/>
    <property type="match status" value="1"/>
</dbReference>
<dbReference type="AlphaFoldDB" id="A0A395ITJ1"/>
<feature type="region of interest" description="Disordered" evidence="6">
    <location>
        <begin position="267"/>
        <end position="308"/>
    </location>
</feature>
<feature type="compositionally biased region" description="Polar residues" evidence="6">
    <location>
        <begin position="267"/>
        <end position="286"/>
    </location>
</feature>
<evidence type="ECO:0000313" key="10">
    <source>
        <dbReference type="Proteomes" id="UP000249056"/>
    </source>
</evidence>
<evidence type="ECO:0000256" key="3">
    <source>
        <dbReference type="ARBA" id="ARBA00022989"/>
    </source>
</evidence>
<evidence type="ECO:0000256" key="2">
    <source>
        <dbReference type="ARBA" id="ARBA00022692"/>
    </source>
</evidence>
<proteinExistence type="inferred from homology"/>
<organism evidence="9 10">
    <name type="scientific">Monilinia fructigena</name>
    <dbReference type="NCBI Taxonomy" id="38457"/>
    <lineage>
        <taxon>Eukaryota</taxon>
        <taxon>Fungi</taxon>
        <taxon>Dikarya</taxon>
        <taxon>Ascomycota</taxon>
        <taxon>Pezizomycotina</taxon>
        <taxon>Leotiomycetes</taxon>
        <taxon>Helotiales</taxon>
        <taxon>Sclerotiniaceae</taxon>
        <taxon>Monilinia</taxon>
    </lineage>
</organism>
<dbReference type="OrthoDB" id="5393606at2759"/>
<reference evidence="9 10" key="1">
    <citation type="submission" date="2018-06" db="EMBL/GenBank/DDBJ databases">
        <title>Genome Sequence of the Brown Rot Fungal Pathogen Monilinia fructigena.</title>
        <authorList>
            <person name="Landi L."/>
            <person name="De Miccolis Angelini R.M."/>
            <person name="Pollastro S."/>
            <person name="Abate D."/>
            <person name="Faretra F."/>
            <person name="Romanazzi G."/>
        </authorList>
    </citation>
    <scope>NUCLEOTIDE SEQUENCE [LARGE SCALE GENOMIC DNA]</scope>
    <source>
        <strain evidence="9 10">Mfrg269</strain>
    </source>
</reference>
<evidence type="ECO:0000256" key="5">
    <source>
        <dbReference type="ARBA" id="ARBA00038359"/>
    </source>
</evidence>
<feature type="transmembrane region" description="Helical" evidence="7">
    <location>
        <begin position="193"/>
        <end position="215"/>
    </location>
</feature>